<gene>
    <name evidence="1" type="ORF">Tci_827370</name>
</gene>
<protein>
    <submittedName>
        <fullName evidence="1">Uncharacterized protein</fullName>
    </submittedName>
</protein>
<evidence type="ECO:0000313" key="1">
    <source>
        <dbReference type="EMBL" id="GFC55400.1"/>
    </source>
</evidence>
<dbReference type="EMBL" id="BKCJ010965097">
    <property type="protein sequence ID" value="GFC55400.1"/>
    <property type="molecule type" value="Genomic_DNA"/>
</dbReference>
<name>A0A699PUJ9_TANCI</name>
<proteinExistence type="predicted"/>
<reference evidence="1" key="1">
    <citation type="journal article" date="2019" name="Sci. Rep.">
        <title>Draft genome of Tanacetum cinerariifolium, the natural source of mosquito coil.</title>
        <authorList>
            <person name="Yamashiro T."/>
            <person name="Shiraishi A."/>
            <person name="Satake H."/>
            <person name="Nakayama K."/>
        </authorList>
    </citation>
    <scope>NUCLEOTIDE SEQUENCE</scope>
</reference>
<accession>A0A699PUJ9</accession>
<comment type="caution">
    <text evidence="1">The sequence shown here is derived from an EMBL/GenBank/DDBJ whole genome shotgun (WGS) entry which is preliminary data.</text>
</comment>
<sequence>DTINKLQKENDYFQAKNSKIKQHYKELHDSIKITRATHIEKITSLLNEIETLETQVKGKMPVIPNENVIPKVSVCNKYAIDVEPIPPSQRNNRNVQQGYLNHLQDTLDTLCKIVEEARSNRPSDNSLKYACVYTKTSHELLENVIASYPKTVNKRDRYNASTHAKRNKHVTFAEPLETSPNNTSTQVKQLNEPKTNVPVIHSI</sequence>
<organism evidence="1">
    <name type="scientific">Tanacetum cinerariifolium</name>
    <name type="common">Dalmatian daisy</name>
    <name type="synonym">Chrysanthemum cinerariifolium</name>
    <dbReference type="NCBI Taxonomy" id="118510"/>
    <lineage>
        <taxon>Eukaryota</taxon>
        <taxon>Viridiplantae</taxon>
        <taxon>Streptophyta</taxon>
        <taxon>Embryophyta</taxon>
        <taxon>Tracheophyta</taxon>
        <taxon>Spermatophyta</taxon>
        <taxon>Magnoliopsida</taxon>
        <taxon>eudicotyledons</taxon>
        <taxon>Gunneridae</taxon>
        <taxon>Pentapetalae</taxon>
        <taxon>asterids</taxon>
        <taxon>campanulids</taxon>
        <taxon>Asterales</taxon>
        <taxon>Asteraceae</taxon>
        <taxon>Asteroideae</taxon>
        <taxon>Anthemideae</taxon>
        <taxon>Anthemidinae</taxon>
        <taxon>Tanacetum</taxon>
    </lineage>
</organism>
<feature type="non-terminal residue" evidence="1">
    <location>
        <position position="1"/>
    </location>
</feature>
<dbReference type="AlphaFoldDB" id="A0A699PUJ9"/>